<keyword evidence="1" id="KW-0677">Repeat</keyword>
<dbReference type="InterPro" id="IPR019734">
    <property type="entry name" value="TPR_rpt"/>
</dbReference>
<dbReference type="InterPro" id="IPR011990">
    <property type="entry name" value="TPR-like_helical_dom_sf"/>
</dbReference>
<dbReference type="RefSeq" id="WP_119088371.1">
    <property type="nucleotide sequence ID" value="NZ_QXIS01000001.1"/>
</dbReference>
<feature type="region of interest" description="Disordered" evidence="4">
    <location>
        <begin position="1"/>
        <end position="20"/>
    </location>
</feature>
<accession>A0A398D2B3</accession>
<evidence type="ECO:0000313" key="5">
    <source>
        <dbReference type="EMBL" id="RIE06938.1"/>
    </source>
</evidence>
<sequence length="242" mass="26202">MARRPRAAEPEVIDEPRENEDARHCASLNAYGSYLYGQGRWEEARAVFVKASKILPDDDVTRKNLAVASSACGLNDEAIEIFADLTAKLPNDASLHNSYGLVLHHAGRLEQAGIEFAQAAELAPAEYMYWHHKGTNALAQNKTSAAIAALARAIALPGAAPVCYYNLAMALGAAGETERATMFLQKAIALRPDDPGLLVRSVSIMNGWGRRVTATECLRAFARSGRRSHDVEVLLSELLADS</sequence>
<dbReference type="PANTHER" id="PTHR44943:SF8">
    <property type="entry name" value="TPR REPEAT-CONTAINING PROTEIN MJ0263"/>
    <property type="match status" value="1"/>
</dbReference>
<organism evidence="5 6">
    <name type="scientific">Candidatus Cryosericum terrychapinii</name>
    <dbReference type="NCBI Taxonomy" id="2290919"/>
    <lineage>
        <taxon>Bacteria</taxon>
        <taxon>Pseudomonadati</taxon>
        <taxon>Caldisericota/Cryosericota group</taxon>
        <taxon>Candidatus Cryosericota</taxon>
        <taxon>Candidatus Cryosericia</taxon>
        <taxon>Candidatus Cryosericales</taxon>
        <taxon>Candidatus Cryosericaceae</taxon>
        <taxon>Candidatus Cryosericum</taxon>
    </lineage>
</organism>
<protein>
    <submittedName>
        <fullName evidence="5">Uncharacterized protein</fullName>
    </submittedName>
</protein>
<dbReference type="SUPFAM" id="SSF48452">
    <property type="entry name" value="TPR-like"/>
    <property type="match status" value="1"/>
</dbReference>
<dbReference type="AlphaFoldDB" id="A0A398D2B3"/>
<proteinExistence type="predicted"/>
<dbReference type="PANTHER" id="PTHR44943">
    <property type="entry name" value="CELLULOSE SYNTHASE OPERON PROTEIN C"/>
    <property type="match status" value="1"/>
</dbReference>
<feature type="repeat" description="TPR" evidence="3">
    <location>
        <begin position="161"/>
        <end position="194"/>
    </location>
</feature>
<reference evidence="5 6" key="1">
    <citation type="submission" date="2018-09" db="EMBL/GenBank/DDBJ databases">
        <title>Discovery and Ecogenomic Context for Candidatus Cryosericales, a Global Caldiserica Order Active in Thawing Permafrost.</title>
        <authorList>
            <person name="Martinez M.A."/>
            <person name="Woodcroft B.J."/>
            <person name="Ignacio Espinoza J.C."/>
            <person name="Zayed A."/>
            <person name="Singleton C.M."/>
            <person name="Boyd J."/>
            <person name="Li Y.-F."/>
            <person name="Purvine S."/>
            <person name="Maughan H."/>
            <person name="Hodgkins S.B."/>
            <person name="Anderson D."/>
            <person name="Sederholm M."/>
            <person name="Temperton B."/>
            <person name="Saleska S.R."/>
            <person name="Tyson G.W."/>
            <person name="Rich V.I."/>
        </authorList>
    </citation>
    <scope>NUCLEOTIDE SEQUENCE [LARGE SCALE GENOMIC DNA]</scope>
    <source>
        <strain evidence="5 6">SMC7</strain>
    </source>
</reference>
<gene>
    <name evidence="5" type="ORF">SMC7_00180</name>
</gene>
<comment type="caution">
    <text evidence="5">The sequence shown here is derived from an EMBL/GenBank/DDBJ whole genome shotgun (WGS) entry which is preliminary data.</text>
</comment>
<dbReference type="SMART" id="SM00028">
    <property type="entry name" value="TPR"/>
    <property type="match status" value="4"/>
</dbReference>
<keyword evidence="2 3" id="KW-0802">TPR repeat</keyword>
<evidence type="ECO:0000313" key="6">
    <source>
        <dbReference type="Proteomes" id="UP000266328"/>
    </source>
</evidence>
<dbReference type="InterPro" id="IPR051685">
    <property type="entry name" value="Ycf3/AcsC/BcsC/TPR_MFPF"/>
</dbReference>
<dbReference type="PROSITE" id="PS50005">
    <property type="entry name" value="TPR"/>
    <property type="match status" value="1"/>
</dbReference>
<name>A0A398D2B3_9BACT</name>
<evidence type="ECO:0000256" key="1">
    <source>
        <dbReference type="ARBA" id="ARBA00022737"/>
    </source>
</evidence>
<evidence type="ECO:0000256" key="2">
    <source>
        <dbReference type="ARBA" id="ARBA00022803"/>
    </source>
</evidence>
<keyword evidence="6" id="KW-1185">Reference proteome</keyword>
<evidence type="ECO:0000256" key="4">
    <source>
        <dbReference type="SAM" id="MobiDB-lite"/>
    </source>
</evidence>
<evidence type="ECO:0000256" key="3">
    <source>
        <dbReference type="PROSITE-ProRule" id="PRU00339"/>
    </source>
</evidence>
<dbReference type="Gene3D" id="1.25.40.10">
    <property type="entry name" value="Tetratricopeptide repeat domain"/>
    <property type="match status" value="1"/>
</dbReference>
<dbReference type="EMBL" id="QXIS01000001">
    <property type="protein sequence ID" value="RIE06938.1"/>
    <property type="molecule type" value="Genomic_DNA"/>
</dbReference>
<dbReference type="Pfam" id="PF14559">
    <property type="entry name" value="TPR_19"/>
    <property type="match status" value="1"/>
</dbReference>
<dbReference type="Proteomes" id="UP000266328">
    <property type="component" value="Unassembled WGS sequence"/>
</dbReference>
<dbReference type="OrthoDB" id="9807521at2"/>
<dbReference type="Pfam" id="PF13432">
    <property type="entry name" value="TPR_16"/>
    <property type="match status" value="1"/>
</dbReference>